<feature type="compositionally biased region" description="Basic and acidic residues" evidence="1">
    <location>
        <begin position="67"/>
        <end position="76"/>
    </location>
</feature>
<evidence type="ECO:0000313" key="2">
    <source>
        <dbReference type="EMBL" id="KAJ7076237.1"/>
    </source>
</evidence>
<dbReference type="Proteomes" id="UP001222325">
    <property type="component" value="Unassembled WGS sequence"/>
</dbReference>
<evidence type="ECO:0000256" key="1">
    <source>
        <dbReference type="SAM" id="MobiDB-lite"/>
    </source>
</evidence>
<protein>
    <submittedName>
        <fullName evidence="2">Uncharacterized protein</fullName>
    </submittedName>
</protein>
<accession>A0AAD6TQM1</accession>
<keyword evidence="3" id="KW-1185">Reference proteome</keyword>
<dbReference type="AlphaFoldDB" id="A0AAD6TQM1"/>
<name>A0AAD6TQM1_9AGAR</name>
<organism evidence="2 3">
    <name type="scientific">Mycena belliarum</name>
    <dbReference type="NCBI Taxonomy" id="1033014"/>
    <lineage>
        <taxon>Eukaryota</taxon>
        <taxon>Fungi</taxon>
        <taxon>Dikarya</taxon>
        <taxon>Basidiomycota</taxon>
        <taxon>Agaricomycotina</taxon>
        <taxon>Agaricomycetes</taxon>
        <taxon>Agaricomycetidae</taxon>
        <taxon>Agaricales</taxon>
        <taxon>Marasmiineae</taxon>
        <taxon>Mycenaceae</taxon>
        <taxon>Mycena</taxon>
    </lineage>
</organism>
<evidence type="ECO:0000313" key="3">
    <source>
        <dbReference type="Proteomes" id="UP001222325"/>
    </source>
</evidence>
<comment type="caution">
    <text evidence="2">The sequence shown here is derived from an EMBL/GenBank/DDBJ whole genome shotgun (WGS) entry which is preliminary data.</text>
</comment>
<reference evidence="2" key="1">
    <citation type="submission" date="2023-03" db="EMBL/GenBank/DDBJ databases">
        <title>Massive genome expansion in bonnet fungi (Mycena s.s.) driven by repeated elements and novel gene families across ecological guilds.</title>
        <authorList>
            <consortium name="Lawrence Berkeley National Laboratory"/>
            <person name="Harder C.B."/>
            <person name="Miyauchi S."/>
            <person name="Viragh M."/>
            <person name="Kuo A."/>
            <person name="Thoen E."/>
            <person name="Andreopoulos B."/>
            <person name="Lu D."/>
            <person name="Skrede I."/>
            <person name="Drula E."/>
            <person name="Henrissat B."/>
            <person name="Morin E."/>
            <person name="Kohler A."/>
            <person name="Barry K."/>
            <person name="LaButti K."/>
            <person name="Morin E."/>
            <person name="Salamov A."/>
            <person name="Lipzen A."/>
            <person name="Mereny Z."/>
            <person name="Hegedus B."/>
            <person name="Baldrian P."/>
            <person name="Stursova M."/>
            <person name="Weitz H."/>
            <person name="Taylor A."/>
            <person name="Grigoriev I.V."/>
            <person name="Nagy L.G."/>
            <person name="Martin F."/>
            <person name="Kauserud H."/>
        </authorList>
    </citation>
    <scope>NUCLEOTIDE SEQUENCE</scope>
    <source>
        <strain evidence="2">CBHHK173m</strain>
    </source>
</reference>
<gene>
    <name evidence="2" type="ORF">B0H15DRAFT_805688</name>
</gene>
<proteinExistence type="predicted"/>
<dbReference type="EMBL" id="JARJCN010000083">
    <property type="protein sequence ID" value="KAJ7076237.1"/>
    <property type="molecule type" value="Genomic_DNA"/>
</dbReference>
<feature type="region of interest" description="Disordered" evidence="1">
    <location>
        <begin position="52"/>
        <end position="76"/>
    </location>
</feature>
<sequence length="371" mass="41261">MSDLCTNIDTIISLYASLQAQVQTPDYVASPTEAAALKRLKESGIPLVAKKRRCQSETQSNKKARTNKAETCRDMSRKSEAELDRIADDRIDALLPDKLPPGLTPHKLLELLLRPIALDTVEAENSLILEMACGFTVSEAGWDMILTAAGVHSDQKLTIQTSAAAAAAKVPGQAVPLVTAESNILSFIKINFADSYAAGRILLCETLFTQRAWIKLCNVEKGVHNRELFIAQNPTLFATDKTNGEKHQELMPDGKHWTSMSQFLRKERESLTRARNQASNFVQVFGLAAIIHPAVSIDSLSSRKLDLVRISKRLHVALQKRPELRREIEARADGNLNVIREFVAGLVGVDNKEPMRKYFTDFPSHVPLYNY</sequence>